<evidence type="ECO:0000256" key="1">
    <source>
        <dbReference type="SAM" id="MobiDB-lite"/>
    </source>
</evidence>
<proteinExistence type="predicted"/>
<dbReference type="Proteomes" id="UP000789901">
    <property type="component" value="Unassembled WGS sequence"/>
</dbReference>
<keyword evidence="3" id="KW-1185">Reference proteome</keyword>
<gene>
    <name evidence="2" type="ORF">GMARGA_LOCUS11906</name>
</gene>
<feature type="compositionally biased region" description="Low complexity" evidence="1">
    <location>
        <begin position="28"/>
        <end position="44"/>
    </location>
</feature>
<sequence length="105" mass="11943">MTVVFSKIITELELLGSFKPIYPQSTIQPNAQPQNNNGQPQRHQNIGRLQNAYGQLQRLQNTSAIQQHNELVNGTHPFTRIQYVENQTLQSTQFSTMLFLGSSFP</sequence>
<protein>
    <submittedName>
        <fullName evidence="2">25793_t:CDS:1</fullName>
    </submittedName>
</protein>
<feature type="region of interest" description="Disordered" evidence="1">
    <location>
        <begin position="25"/>
        <end position="45"/>
    </location>
</feature>
<evidence type="ECO:0000313" key="3">
    <source>
        <dbReference type="Proteomes" id="UP000789901"/>
    </source>
</evidence>
<name>A0ABN7UXL4_GIGMA</name>
<organism evidence="2 3">
    <name type="scientific">Gigaspora margarita</name>
    <dbReference type="NCBI Taxonomy" id="4874"/>
    <lineage>
        <taxon>Eukaryota</taxon>
        <taxon>Fungi</taxon>
        <taxon>Fungi incertae sedis</taxon>
        <taxon>Mucoromycota</taxon>
        <taxon>Glomeromycotina</taxon>
        <taxon>Glomeromycetes</taxon>
        <taxon>Diversisporales</taxon>
        <taxon>Gigasporaceae</taxon>
        <taxon>Gigaspora</taxon>
    </lineage>
</organism>
<reference evidence="2 3" key="1">
    <citation type="submission" date="2021-06" db="EMBL/GenBank/DDBJ databases">
        <authorList>
            <person name="Kallberg Y."/>
            <person name="Tangrot J."/>
            <person name="Rosling A."/>
        </authorList>
    </citation>
    <scope>NUCLEOTIDE SEQUENCE [LARGE SCALE GENOMIC DNA]</scope>
    <source>
        <strain evidence="2 3">120-4 pot B 10/14</strain>
    </source>
</reference>
<accession>A0ABN7UXL4</accession>
<evidence type="ECO:0000313" key="2">
    <source>
        <dbReference type="EMBL" id="CAG8697490.1"/>
    </source>
</evidence>
<comment type="caution">
    <text evidence="2">The sequence shown here is derived from an EMBL/GenBank/DDBJ whole genome shotgun (WGS) entry which is preliminary data.</text>
</comment>
<dbReference type="EMBL" id="CAJVQB010007119">
    <property type="protein sequence ID" value="CAG8697490.1"/>
    <property type="molecule type" value="Genomic_DNA"/>
</dbReference>